<evidence type="ECO:0000259" key="7">
    <source>
        <dbReference type="PROSITE" id="PS51884"/>
    </source>
</evidence>
<feature type="region of interest" description="Disordered" evidence="4">
    <location>
        <begin position="73"/>
        <end position="97"/>
    </location>
</feature>
<evidence type="ECO:0000256" key="3">
    <source>
        <dbReference type="ARBA" id="ARBA00023087"/>
    </source>
</evidence>
<keyword evidence="1" id="KW-0134">Cell wall</keyword>
<evidence type="ECO:0000256" key="1">
    <source>
        <dbReference type="ARBA" id="ARBA00022512"/>
    </source>
</evidence>
<feature type="domain" description="Chaplin" evidence="7">
    <location>
        <begin position="358"/>
        <end position="398"/>
    </location>
</feature>
<dbReference type="Proteomes" id="UP000669179">
    <property type="component" value="Unassembled WGS sequence"/>
</dbReference>
<keyword evidence="5" id="KW-0812">Transmembrane</keyword>
<organism evidence="8 9">
    <name type="scientific">Actinomadura barringtoniae</name>
    <dbReference type="NCBI Taxonomy" id="1427535"/>
    <lineage>
        <taxon>Bacteria</taxon>
        <taxon>Bacillati</taxon>
        <taxon>Actinomycetota</taxon>
        <taxon>Actinomycetes</taxon>
        <taxon>Streptosporangiales</taxon>
        <taxon>Thermomonosporaceae</taxon>
        <taxon>Actinomadura</taxon>
    </lineage>
</organism>
<dbReference type="EMBL" id="JAGEOJ010000013">
    <property type="protein sequence ID" value="MBO2451616.1"/>
    <property type="molecule type" value="Genomic_DNA"/>
</dbReference>
<keyword evidence="2" id="KW-0130">Cell adhesion</keyword>
<keyword evidence="9" id="KW-1185">Reference proteome</keyword>
<gene>
    <name evidence="8" type="ORF">J4573_31310</name>
</gene>
<sequence>MRSWAKGTARAALLTASFVALGAGTAFPSGAFADTTSGDSSVLGGNQINLPVSAPIDASGNAVAAAGHAKAASKGGASATNGGGSGQTTSGKSGVGSGNQVNAPISAPVNACGNAVAIFGTADAGCKGGATVNNQGGGGQKTSGQSGVGSGNQVNAPISAPVNACGNAVAVFGSSEAGCEGGADVLNKSSGGQQTSGASGVVAGNQVNAPISAPVNVCGNSAAILGDAVAGCEGGAKVKNGGHTGAGQSTSGKSSVIGGNQVNAPVSAPVDVCGNAIGNAVADCDGGASVRNGGHGSGGQSTNGDSSVAGGNQVNAPVSIPVSACGNAVAVLGEAGAFCEGGAHVRSSSGGAQTTSGKSSVAGGNQVNAPVNIPVEACGNAVAVLGDAAAGCNGTAAVVGPNGSGATTSGESGVGSGNQVNAPVKAPVEVCGNDVAVAGHPQPQCDGGPSWGGYNSYMRGGKRMPAAPGLPLGLPGLAGVTKALPMGLTSAMPAMPALPAAPAQLPTGRQAGGLPVTPPAGLPALPVSPGTVTKQLPVNVSGAREARTVPALPMVGSLPVNPTTLLPVDPTTALPVNPASALPVNPASSLPVNPTAPLAALPVQLPATPLTPANARTAAPLPVPATPGTPQLPGLPKLPVSGDIKLPQVGGLTDQAGTATGALGNVKPMAASEPLGSNTQDGSIWVLAAAAMLTAMSAAVALTRRVRIGRR</sequence>
<feature type="signal peptide" evidence="6">
    <location>
        <begin position="1"/>
        <end position="22"/>
    </location>
</feature>
<comment type="caution">
    <text evidence="8">The sequence shown here is derived from an EMBL/GenBank/DDBJ whole genome shotgun (WGS) entry which is preliminary data.</text>
</comment>
<accession>A0A939PFD4</accession>
<feature type="domain" description="Chaplin" evidence="7">
    <location>
        <begin position="198"/>
        <end position="238"/>
    </location>
</feature>
<evidence type="ECO:0000256" key="6">
    <source>
        <dbReference type="SAM" id="SignalP"/>
    </source>
</evidence>
<feature type="transmembrane region" description="Helical" evidence="5">
    <location>
        <begin position="682"/>
        <end position="702"/>
    </location>
</feature>
<evidence type="ECO:0000313" key="8">
    <source>
        <dbReference type="EMBL" id="MBO2451616.1"/>
    </source>
</evidence>
<reference evidence="8" key="1">
    <citation type="submission" date="2021-03" db="EMBL/GenBank/DDBJ databases">
        <authorList>
            <person name="Kanchanasin P."/>
            <person name="Saeng-In P."/>
            <person name="Phongsopitanun W."/>
            <person name="Yuki M."/>
            <person name="Kudo T."/>
            <person name="Ohkuma M."/>
            <person name="Tanasupawat S."/>
        </authorList>
    </citation>
    <scope>NUCLEOTIDE SEQUENCE</scope>
    <source>
        <strain evidence="8">GKU 128</strain>
    </source>
</reference>
<proteinExistence type="predicted"/>
<keyword evidence="5" id="KW-1133">Transmembrane helix</keyword>
<evidence type="ECO:0000256" key="5">
    <source>
        <dbReference type="SAM" id="Phobius"/>
    </source>
</evidence>
<dbReference type="Pfam" id="PF03777">
    <property type="entry name" value="ChpA-C"/>
    <property type="match status" value="8"/>
</dbReference>
<dbReference type="AlphaFoldDB" id="A0A939PFD4"/>
<keyword evidence="5" id="KW-0472">Membrane</keyword>
<keyword evidence="1" id="KW-0964">Secreted</keyword>
<feature type="domain" description="Chaplin" evidence="7">
    <location>
        <begin position="305"/>
        <end position="345"/>
    </location>
</feature>
<name>A0A939PFD4_9ACTN</name>
<protein>
    <submittedName>
        <fullName evidence="8">DUF320 domain-containing protein</fullName>
    </submittedName>
</protein>
<keyword evidence="3" id="KW-0034">Amyloid</keyword>
<feature type="chain" id="PRO_5038788758" evidence="6">
    <location>
        <begin position="23"/>
        <end position="711"/>
    </location>
</feature>
<feature type="domain" description="Chaplin" evidence="7">
    <location>
        <begin position="92"/>
        <end position="132"/>
    </location>
</feature>
<keyword evidence="6" id="KW-0732">Signal</keyword>
<dbReference type="GO" id="GO:0007155">
    <property type="term" value="P:cell adhesion"/>
    <property type="evidence" value="ECO:0007669"/>
    <property type="project" value="UniProtKB-KW"/>
</dbReference>
<dbReference type="RefSeq" id="WP_208259490.1">
    <property type="nucleotide sequence ID" value="NZ_JAGEOJ010000013.1"/>
</dbReference>
<feature type="domain" description="Chaplin" evidence="7">
    <location>
        <begin position="145"/>
        <end position="185"/>
    </location>
</feature>
<dbReference type="PROSITE" id="PS51884">
    <property type="entry name" value="CHAPLIN"/>
    <property type="match status" value="7"/>
</dbReference>
<feature type="domain" description="Chaplin" evidence="7">
    <location>
        <begin position="39"/>
        <end position="79"/>
    </location>
</feature>
<feature type="domain" description="Chaplin" evidence="7">
    <location>
        <begin position="411"/>
        <end position="451"/>
    </location>
</feature>
<evidence type="ECO:0000313" key="9">
    <source>
        <dbReference type="Proteomes" id="UP000669179"/>
    </source>
</evidence>
<evidence type="ECO:0000256" key="4">
    <source>
        <dbReference type="SAM" id="MobiDB-lite"/>
    </source>
</evidence>
<dbReference type="InterPro" id="IPR005528">
    <property type="entry name" value="ChpA-H"/>
</dbReference>
<evidence type="ECO:0000256" key="2">
    <source>
        <dbReference type="ARBA" id="ARBA00022889"/>
    </source>
</evidence>